<comment type="caution">
    <text evidence="1">The sequence shown here is derived from an EMBL/GenBank/DDBJ whole genome shotgun (WGS) entry which is preliminary data.</text>
</comment>
<accession>A0ACC1H7B4</accession>
<reference evidence="1" key="1">
    <citation type="submission" date="2022-06" db="EMBL/GenBank/DDBJ databases">
        <title>Phylogenomic reconstructions and comparative analyses of Kickxellomycotina fungi.</title>
        <authorList>
            <person name="Reynolds N.K."/>
            <person name="Stajich J.E."/>
            <person name="Barry K."/>
            <person name="Grigoriev I.V."/>
            <person name="Crous P."/>
            <person name="Smith M.E."/>
        </authorList>
    </citation>
    <scope>NUCLEOTIDE SEQUENCE</scope>
    <source>
        <strain evidence="1">RSA 2271</strain>
    </source>
</reference>
<protein>
    <submittedName>
        <fullName evidence="1">Uncharacterized protein</fullName>
    </submittedName>
</protein>
<organism evidence="1 2">
    <name type="scientific">Spiromyces aspiralis</name>
    <dbReference type="NCBI Taxonomy" id="68401"/>
    <lineage>
        <taxon>Eukaryota</taxon>
        <taxon>Fungi</taxon>
        <taxon>Fungi incertae sedis</taxon>
        <taxon>Zoopagomycota</taxon>
        <taxon>Kickxellomycotina</taxon>
        <taxon>Kickxellomycetes</taxon>
        <taxon>Kickxellales</taxon>
        <taxon>Kickxellaceae</taxon>
        <taxon>Spiromyces</taxon>
    </lineage>
</organism>
<name>A0ACC1H7B4_9FUNG</name>
<gene>
    <name evidence="1" type="ORF">EV182_007755</name>
</gene>
<sequence length="260" mass="29093">MTASSIRTHSRICLTGYPLQNNLEEYWTMVDFVFPNYLGSLPDFRNAFINPIDNGLYADSTSIDRRISAIRLKCLHELLSSIVLRRDADTLHKELPRKVEIVISCPLSKMQLNLYYAFIIAIFGNRGMLSNEQIFTKSHTLLSLCNHPAVFRKLLEMRRQRAMPDTGGLADQALQASGDIPRTSADVVEIVDEDEPVADQDTLGEALSRLPDPSGSDDSWGWNVLKSFEDQGLDIVAPEHSSKLVITLEIIKSSVEAGEK</sequence>
<evidence type="ECO:0000313" key="1">
    <source>
        <dbReference type="EMBL" id="KAJ1671216.1"/>
    </source>
</evidence>
<dbReference type="Proteomes" id="UP001145114">
    <property type="component" value="Unassembled WGS sequence"/>
</dbReference>
<dbReference type="EMBL" id="JAMZIH010008860">
    <property type="protein sequence ID" value="KAJ1671216.1"/>
    <property type="molecule type" value="Genomic_DNA"/>
</dbReference>
<keyword evidence="2" id="KW-1185">Reference proteome</keyword>
<feature type="non-terminal residue" evidence="1">
    <location>
        <position position="260"/>
    </location>
</feature>
<proteinExistence type="predicted"/>
<evidence type="ECO:0000313" key="2">
    <source>
        <dbReference type="Proteomes" id="UP001145114"/>
    </source>
</evidence>